<dbReference type="InterPro" id="IPR000268">
    <property type="entry name" value="RPABC5/Rpb10"/>
</dbReference>
<evidence type="ECO:0008006" key="6">
    <source>
        <dbReference type="Google" id="ProtNLM"/>
    </source>
</evidence>
<evidence type="ECO:0000256" key="1">
    <source>
        <dbReference type="ARBA" id="ARBA00022478"/>
    </source>
</evidence>
<dbReference type="PROSITE" id="PS01112">
    <property type="entry name" value="RNA_POL_N_8KD"/>
    <property type="match status" value="1"/>
</dbReference>
<sequence>MIIPVKCFTCGMVIADKYRYYLEEVRKRKLAKDMDINKVVYLTKEFSEKTPEGEVLDDLGLKKMCCRRHMLTHVDIE</sequence>
<keyword evidence="3" id="KW-0862">Zinc</keyword>
<name>A0A6C0D9P7_9ZZZZ</name>
<evidence type="ECO:0000256" key="4">
    <source>
        <dbReference type="ARBA" id="ARBA00023163"/>
    </source>
</evidence>
<evidence type="ECO:0000256" key="2">
    <source>
        <dbReference type="ARBA" id="ARBA00022723"/>
    </source>
</evidence>
<dbReference type="SUPFAM" id="SSF46924">
    <property type="entry name" value="RNA polymerase subunit RPB10"/>
    <property type="match status" value="1"/>
</dbReference>
<dbReference type="InterPro" id="IPR020789">
    <property type="entry name" value="RNA_pol_suN_Zn-BS"/>
</dbReference>
<protein>
    <recommendedName>
        <fullName evidence="6">DNA-directed RNA polymerase</fullName>
    </recommendedName>
</protein>
<accession>A0A6C0D9P7</accession>
<dbReference type="GO" id="GO:0006351">
    <property type="term" value="P:DNA-templated transcription"/>
    <property type="evidence" value="ECO:0007669"/>
    <property type="project" value="InterPro"/>
</dbReference>
<dbReference type="GO" id="GO:0000428">
    <property type="term" value="C:DNA-directed RNA polymerase complex"/>
    <property type="evidence" value="ECO:0007669"/>
    <property type="project" value="UniProtKB-KW"/>
</dbReference>
<dbReference type="AlphaFoldDB" id="A0A6C0D9P7"/>
<dbReference type="Pfam" id="PF01194">
    <property type="entry name" value="RNA_pol_N"/>
    <property type="match status" value="1"/>
</dbReference>
<proteinExistence type="predicted"/>
<evidence type="ECO:0000256" key="3">
    <source>
        <dbReference type="ARBA" id="ARBA00022833"/>
    </source>
</evidence>
<dbReference type="EMBL" id="MN739549">
    <property type="protein sequence ID" value="QHT12679.1"/>
    <property type="molecule type" value="Genomic_DNA"/>
</dbReference>
<keyword evidence="1" id="KW-0240">DNA-directed RNA polymerase</keyword>
<dbReference type="PANTHER" id="PTHR23431:SF3">
    <property type="entry name" value="DNA-DIRECTED RNA POLYMERASES I, II, AND III SUBUNIT RPABC5"/>
    <property type="match status" value="1"/>
</dbReference>
<dbReference type="PANTHER" id="PTHR23431">
    <property type="entry name" value="DNA-DIRECTED RNA POLYMERASES I, II, AND III SUBUNIT RPABC5 FAMILY MEMBER"/>
    <property type="match status" value="1"/>
</dbReference>
<reference evidence="5" key="1">
    <citation type="journal article" date="2020" name="Nature">
        <title>Giant virus diversity and host interactions through global metagenomics.</title>
        <authorList>
            <person name="Schulz F."/>
            <person name="Roux S."/>
            <person name="Paez-Espino D."/>
            <person name="Jungbluth S."/>
            <person name="Walsh D.A."/>
            <person name="Denef V.J."/>
            <person name="McMahon K.D."/>
            <person name="Konstantinidis K.T."/>
            <person name="Eloe-Fadrosh E.A."/>
            <person name="Kyrpides N.C."/>
            <person name="Woyke T."/>
        </authorList>
    </citation>
    <scope>NUCLEOTIDE SEQUENCE</scope>
    <source>
        <strain evidence="5">GVMAG-M-3300023174-130</strain>
    </source>
</reference>
<dbReference type="InterPro" id="IPR023580">
    <property type="entry name" value="RNA_pol_su_RPB10"/>
</dbReference>
<dbReference type="GO" id="GO:0008270">
    <property type="term" value="F:zinc ion binding"/>
    <property type="evidence" value="ECO:0007669"/>
    <property type="project" value="InterPro"/>
</dbReference>
<keyword evidence="2" id="KW-0479">Metal-binding</keyword>
<keyword evidence="4" id="KW-0804">Transcription</keyword>
<dbReference type="GO" id="GO:0003677">
    <property type="term" value="F:DNA binding"/>
    <property type="evidence" value="ECO:0007669"/>
    <property type="project" value="InterPro"/>
</dbReference>
<dbReference type="GO" id="GO:0003899">
    <property type="term" value="F:DNA-directed RNA polymerase activity"/>
    <property type="evidence" value="ECO:0007669"/>
    <property type="project" value="InterPro"/>
</dbReference>
<evidence type="ECO:0000313" key="5">
    <source>
        <dbReference type="EMBL" id="QHT12679.1"/>
    </source>
</evidence>
<dbReference type="Gene3D" id="1.10.10.60">
    <property type="entry name" value="Homeodomain-like"/>
    <property type="match status" value="1"/>
</dbReference>
<organism evidence="5">
    <name type="scientific">viral metagenome</name>
    <dbReference type="NCBI Taxonomy" id="1070528"/>
    <lineage>
        <taxon>unclassified sequences</taxon>
        <taxon>metagenomes</taxon>
        <taxon>organismal metagenomes</taxon>
    </lineage>
</organism>